<dbReference type="PANTHER" id="PTHR43690">
    <property type="entry name" value="NARDILYSIN"/>
    <property type="match status" value="1"/>
</dbReference>
<dbReference type="GO" id="GO:0005829">
    <property type="term" value="C:cytosol"/>
    <property type="evidence" value="ECO:0007669"/>
    <property type="project" value="TreeGrafter"/>
</dbReference>
<accession>A0A1I7W5S2</accession>
<dbReference type="FunFam" id="3.30.830.10:FF:000004">
    <property type="entry name" value="Putative insulin-degrading enzyme"/>
    <property type="match status" value="1"/>
</dbReference>
<evidence type="ECO:0000259" key="15">
    <source>
        <dbReference type="Pfam" id="PF16187"/>
    </source>
</evidence>
<dbReference type="Pfam" id="PF00675">
    <property type="entry name" value="Peptidase_M16"/>
    <property type="match status" value="1"/>
</dbReference>
<dbReference type="GO" id="GO:0051603">
    <property type="term" value="P:proteolysis involved in protein catabolic process"/>
    <property type="evidence" value="ECO:0007669"/>
    <property type="project" value="TreeGrafter"/>
</dbReference>
<evidence type="ECO:0000256" key="7">
    <source>
        <dbReference type="ARBA" id="ARBA00052248"/>
    </source>
</evidence>
<evidence type="ECO:0000256" key="1">
    <source>
        <dbReference type="ARBA" id="ARBA00007261"/>
    </source>
</evidence>
<evidence type="ECO:0000259" key="13">
    <source>
        <dbReference type="Pfam" id="PF00675"/>
    </source>
</evidence>
<dbReference type="InterPro" id="IPR011765">
    <property type="entry name" value="Pept_M16_N"/>
</dbReference>
<proteinExistence type="inferred from homology"/>
<keyword evidence="6" id="KW-0482">Metalloprotease</keyword>
<dbReference type="WBParaSite" id="EN70_9968">
    <property type="protein sequence ID" value="EN70_9968"/>
    <property type="gene ID" value="EN70_9968"/>
</dbReference>
<comment type="catalytic activity">
    <reaction evidence="7">
        <text>Degradation of insulin, glucagon and other polypeptides. No action on proteins.</text>
        <dbReference type="EC" id="3.4.24.56"/>
    </reaction>
</comment>
<dbReference type="InterPro" id="IPR050626">
    <property type="entry name" value="Peptidase_M16"/>
</dbReference>
<comment type="similarity">
    <text evidence="1 12">Belongs to the peptidase M16 family.</text>
</comment>
<dbReference type="eggNOG" id="KOG0959">
    <property type="taxonomic scope" value="Eukaryota"/>
</dbReference>
<dbReference type="Proteomes" id="UP000095285">
    <property type="component" value="Unassembled WGS sequence"/>
</dbReference>
<dbReference type="FunFam" id="3.30.830.10:FF:000003">
    <property type="entry name" value="Insulin-degrading enzyme"/>
    <property type="match status" value="1"/>
</dbReference>
<sequence length="1040" mass="120143">MNNIYRFLRTKTPVCFWSTFERSLASLGVLSSKTLSTRNLLLLPTRSVLSMSASKTSPADVIAQRYDTIIKSKEDKREYRGLELKNGLRILLISDPKTDKSAASMDVNVGHLMDPWNLPGLAHFCEHMLFLGTDKYPSENEYSKFILSHGGITNAYTATDHTNYHFDIAPEHLHGALDRFVQFFLSPQFTESATEREVLAVDSEFSNSLFNDQWRMLQVERSLSKPSHDYGKFGTGNRTTLMVEALKNGVEPRKALLEFHKTHYSSDIMAFAILGKESLDQLEQMVTSLSFGEIEKKNVSRKIWNEGPYGDEQLGVKVELVPVKDLRYLTLTFPIRDYRDDYRSWPAHYVSHLIGHEGPGSLLSELKRRGWVNSLSAGDRLLARGFGNFSISVDLSEEGLLHTDDIVKLVFNEVGLVKQTGPLKWIFDELKQLQEIKFRFKDKENPLNYVTHISSELQRIPFEDVICADYRMDLYKPDLIKEFVEGVRPENMFYAVISQKYTGKKDNIKEKWYGTEYNTAKIDKKVLSEFNDALAKIPDFLSLPAKNEYIATKFDLKPREEIRKIPYLVLNDDWCRLWFMQDNDFKLPKLSTRIAFKSPMMQSDPLNSYLSAMFVICLQDAISEETYNAHLAGLKSSFDLQSYGITLHVSGYDEKQPKYINDLVQRFITFVPDKERYKVLKETFCRNLRNFRQSQPYMQSHYYTTLLLGCRQWSKEEVLAVAENCEVEKLRKFTRESLQALHIEALVYGNSTEEESSKILDEIVSKFKGLPDTRHLFSNELDQCREHEIPKGSQYVYKAFQSTHPNASINYFMQTGLQDIRENVLLELVVQLAAEPAFNQLRTTEQLGYIVHTGTRRNNGVQGIELLIQGQHVPEFMEERIENFLVKFRSDLEKMSDSEFLDNVEALATKRLEKPKTMKAQAGRYWAEVDSRFYLFERDDIEVPILRKLTKANVIEYFDKHFAVNSLERRKLCAVVYANSETEDTVAKREHDASGDAAQLAERINNISIFKSRLSLYPLPQPAVDIYQQISREQSAVYKK</sequence>
<keyword evidence="2" id="KW-0645">Protease</keyword>
<dbReference type="Pfam" id="PF22456">
    <property type="entry name" value="PqqF-like_C_4"/>
    <property type="match status" value="1"/>
</dbReference>
<dbReference type="SUPFAM" id="SSF63411">
    <property type="entry name" value="LuxS/MPP-like metallohydrolase"/>
    <property type="match status" value="4"/>
</dbReference>
<evidence type="ECO:0000256" key="12">
    <source>
        <dbReference type="RuleBase" id="RU004447"/>
    </source>
</evidence>
<protein>
    <recommendedName>
        <fullName evidence="9">Insulin-degrading enzyme</fullName>
        <ecNumber evidence="8">3.4.24.56</ecNumber>
    </recommendedName>
    <alternativeName>
        <fullName evidence="11">Insulin protease</fullName>
    </alternativeName>
    <alternativeName>
        <fullName evidence="10">Insulysin</fullName>
    </alternativeName>
</protein>
<dbReference type="PROSITE" id="PS00143">
    <property type="entry name" value="INSULINASE"/>
    <property type="match status" value="1"/>
</dbReference>
<feature type="domain" description="Peptidase M16 N-terminal" evidence="13">
    <location>
        <begin position="89"/>
        <end position="226"/>
    </location>
</feature>
<dbReference type="FunCoup" id="A0A1I7W5S2">
    <property type="interactions" value="2626"/>
</dbReference>
<keyword evidence="17" id="KW-1185">Reference proteome</keyword>
<dbReference type="InParanoid" id="A0A1I7W5S2"/>
<dbReference type="Pfam" id="PF16187">
    <property type="entry name" value="Peptidase_M16_M"/>
    <property type="match status" value="1"/>
</dbReference>
<evidence type="ECO:0000256" key="11">
    <source>
        <dbReference type="ARBA" id="ARBA00080349"/>
    </source>
</evidence>
<keyword evidence="4" id="KW-0378">Hydrolase</keyword>
<evidence type="ECO:0000256" key="8">
    <source>
        <dbReference type="ARBA" id="ARBA00066874"/>
    </source>
</evidence>
<evidence type="ECO:0000313" key="17">
    <source>
        <dbReference type="Proteomes" id="UP000095285"/>
    </source>
</evidence>
<keyword evidence="3" id="KW-0479">Metal-binding</keyword>
<reference evidence="17" key="1">
    <citation type="submission" date="2012-04" db="EMBL/GenBank/DDBJ databases">
        <title>The Genome Sequence of Loa loa.</title>
        <authorList>
            <consortium name="The Broad Institute Genome Sequencing Platform"/>
            <consortium name="Broad Institute Genome Sequencing Center for Infectious Disease"/>
            <person name="Nutman T.B."/>
            <person name="Fink D.L."/>
            <person name="Russ C."/>
            <person name="Young S."/>
            <person name="Zeng Q."/>
            <person name="Gargeya S."/>
            <person name="Alvarado L."/>
            <person name="Berlin A."/>
            <person name="Chapman S.B."/>
            <person name="Chen Z."/>
            <person name="Freedman E."/>
            <person name="Gellesch M."/>
            <person name="Goldberg J."/>
            <person name="Griggs A."/>
            <person name="Gujja S."/>
            <person name="Heilman E.R."/>
            <person name="Heiman D."/>
            <person name="Howarth C."/>
            <person name="Mehta T."/>
            <person name="Neiman D."/>
            <person name="Pearson M."/>
            <person name="Roberts A."/>
            <person name="Saif S."/>
            <person name="Shea T."/>
            <person name="Shenoy N."/>
            <person name="Sisk P."/>
            <person name="Stolte C."/>
            <person name="Sykes S."/>
            <person name="White J."/>
            <person name="Yandava C."/>
            <person name="Haas B."/>
            <person name="Henn M.R."/>
            <person name="Nusbaum C."/>
            <person name="Birren B."/>
        </authorList>
    </citation>
    <scope>NUCLEOTIDE SEQUENCE [LARGE SCALE GENOMIC DNA]</scope>
</reference>
<reference evidence="18" key="2">
    <citation type="submission" date="2016-11" db="UniProtKB">
        <authorList>
            <consortium name="WormBaseParasite"/>
        </authorList>
    </citation>
    <scope>IDENTIFICATION</scope>
</reference>
<evidence type="ECO:0000259" key="14">
    <source>
        <dbReference type="Pfam" id="PF05193"/>
    </source>
</evidence>
<evidence type="ECO:0000256" key="9">
    <source>
        <dbReference type="ARBA" id="ARBA00070422"/>
    </source>
</evidence>
<dbReference type="GO" id="GO:0005739">
    <property type="term" value="C:mitochondrion"/>
    <property type="evidence" value="ECO:0007669"/>
    <property type="project" value="TreeGrafter"/>
</dbReference>
<dbReference type="GO" id="GO:0004222">
    <property type="term" value="F:metalloendopeptidase activity"/>
    <property type="evidence" value="ECO:0007669"/>
    <property type="project" value="UniProtKB-EC"/>
</dbReference>
<dbReference type="STRING" id="7209.A0A1I7W5S2"/>
<feature type="domain" description="Coenzyme PQQ synthesis protein F-like C-terminal lobe" evidence="16">
    <location>
        <begin position="828"/>
        <end position="926"/>
    </location>
</feature>
<organism evidence="17 18">
    <name type="scientific">Loa loa</name>
    <name type="common">Eye worm</name>
    <name type="synonym">Filaria loa</name>
    <dbReference type="NCBI Taxonomy" id="7209"/>
    <lineage>
        <taxon>Eukaryota</taxon>
        <taxon>Metazoa</taxon>
        <taxon>Ecdysozoa</taxon>
        <taxon>Nematoda</taxon>
        <taxon>Chromadorea</taxon>
        <taxon>Rhabditida</taxon>
        <taxon>Spirurina</taxon>
        <taxon>Spiruromorpha</taxon>
        <taxon>Filarioidea</taxon>
        <taxon>Onchocercidae</taxon>
        <taxon>Loa</taxon>
    </lineage>
</organism>
<evidence type="ECO:0000256" key="6">
    <source>
        <dbReference type="ARBA" id="ARBA00023049"/>
    </source>
</evidence>
<gene>
    <name evidence="18" type="primary">LOAG_08082</name>
</gene>
<dbReference type="Gene3D" id="3.30.830.10">
    <property type="entry name" value="Metalloenzyme, LuxS/M16 peptidase-like"/>
    <property type="match status" value="4"/>
</dbReference>
<dbReference type="InterPro" id="IPR011249">
    <property type="entry name" value="Metalloenz_LuxS/M16"/>
</dbReference>
<dbReference type="AlphaFoldDB" id="A0A1I7W5S2"/>
<evidence type="ECO:0000256" key="3">
    <source>
        <dbReference type="ARBA" id="ARBA00022723"/>
    </source>
</evidence>
<dbReference type="InterPro" id="IPR007863">
    <property type="entry name" value="Peptidase_M16_C"/>
</dbReference>
<evidence type="ECO:0000256" key="10">
    <source>
        <dbReference type="ARBA" id="ARBA00074992"/>
    </source>
</evidence>
<evidence type="ECO:0000256" key="4">
    <source>
        <dbReference type="ARBA" id="ARBA00022801"/>
    </source>
</evidence>
<evidence type="ECO:0000256" key="5">
    <source>
        <dbReference type="ARBA" id="ARBA00022833"/>
    </source>
</evidence>
<dbReference type="EC" id="3.4.24.56" evidence="8"/>
<evidence type="ECO:0000259" key="16">
    <source>
        <dbReference type="Pfam" id="PF22456"/>
    </source>
</evidence>
<name>A0A1I7W5S2_LOALO</name>
<dbReference type="Pfam" id="PF05193">
    <property type="entry name" value="Peptidase_M16_C"/>
    <property type="match status" value="1"/>
</dbReference>
<keyword evidence="5" id="KW-0862">Zinc</keyword>
<dbReference type="OrthoDB" id="7784541at2759"/>
<feature type="domain" description="Peptidase M16 middle/third" evidence="15">
    <location>
        <begin position="438"/>
        <end position="720"/>
    </location>
</feature>
<dbReference type="FunFam" id="3.30.830.10:FF:000005">
    <property type="entry name" value="nardilysin isoform X1"/>
    <property type="match status" value="1"/>
</dbReference>
<dbReference type="GO" id="GO:0046872">
    <property type="term" value="F:metal ion binding"/>
    <property type="evidence" value="ECO:0007669"/>
    <property type="project" value="UniProtKB-KW"/>
</dbReference>
<evidence type="ECO:0000313" key="18">
    <source>
        <dbReference type="WBParaSite" id="EN70_9968"/>
    </source>
</evidence>
<dbReference type="InterPro" id="IPR032632">
    <property type="entry name" value="Peptidase_M16_M"/>
</dbReference>
<dbReference type="GO" id="GO:0043171">
    <property type="term" value="P:peptide catabolic process"/>
    <property type="evidence" value="ECO:0007669"/>
    <property type="project" value="TreeGrafter"/>
</dbReference>
<dbReference type="InterPro" id="IPR054734">
    <property type="entry name" value="PqqF-like_C_4"/>
</dbReference>
<feature type="domain" description="Peptidase M16 C-terminal" evidence="14">
    <location>
        <begin position="253"/>
        <end position="432"/>
    </location>
</feature>
<dbReference type="PANTHER" id="PTHR43690:SF18">
    <property type="entry name" value="INSULIN-DEGRADING ENZYME-RELATED"/>
    <property type="match status" value="1"/>
</dbReference>
<dbReference type="InterPro" id="IPR001431">
    <property type="entry name" value="Pept_M16_Zn_BS"/>
</dbReference>
<evidence type="ECO:0000256" key="2">
    <source>
        <dbReference type="ARBA" id="ARBA00022670"/>
    </source>
</evidence>